<dbReference type="Pfam" id="PF21639">
    <property type="entry name" value="ORC5_lid"/>
    <property type="match status" value="1"/>
</dbReference>
<evidence type="ECO:0000313" key="7">
    <source>
        <dbReference type="EMBL" id="GAU94145.1"/>
    </source>
</evidence>
<dbReference type="PANTHER" id="PTHR12705">
    <property type="entry name" value="ORIGIN RECOGNITION COMPLEX SUBUNIT 5"/>
    <property type="match status" value="1"/>
</dbReference>
<dbReference type="InterPro" id="IPR020796">
    <property type="entry name" value="ORC5"/>
</dbReference>
<evidence type="ECO:0000256" key="2">
    <source>
        <dbReference type="ARBA" id="ARBA00022705"/>
    </source>
</evidence>
<feature type="compositionally biased region" description="Acidic residues" evidence="4">
    <location>
        <begin position="11"/>
        <end position="24"/>
    </location>
</feature>
<evidence type="ECO:0000256" key="3">
    <source>
        <dbReference type="ARBA" id="ARBA00023242"/>
    </source>
</evidence>
<protein>
    <submittedName>
        <fullName evidence="7">Uncharacterized protein</fullName>
    </submittedName>
</protein>
<evidence type="ECO:0000256" key="4">
    <source>
        <dbReference type="SAM" id="MobiDB-lite"/>
    </source>
</evidence>
<keyword evidence="2" id="KW-0235">DNA replication</keyword>
<comment type="subcellular location">
    <subcellularLocation>
        <location evidence="1">Nucleus</location>
    </subcellularLocation>
</comment>
<dbReference type="SUPFAM" id="SSF52540">
    <property type="entry name" value="P-loop containing nucleoside triphosphate hydrolases"/>
    <property type="match status" value="1"/>
</dbReference>
<dbReference type="GO" id="GO:0003688">
    <property type="term" value="F:DNA replication origin binding"/>
    <property type="evidence" value="ECO:0007669"/>
    <property type="project" value="TreeGrafter"/>
</dbReference>
<feature type="region of interest" description="Disordered" evidence="4">
    <location>
        <begin position="1"/>
        <end position="30"/>
    </location>
</feature>
<dbReference type="Gene3D" id="3.40.50.300">
    <property type="entry name" value="P-loop containing nucleotide triphosphate hydrolases"/>
    <property type="match status" value="1"/>
</dbReference>
<accession>A0A1D1V0F8</accession>
<proteinExistence type="predicted"/>
<dbReference type="Pfam" id="PF14630">
    <property type="entry name" value="ORC5_C"/>
    <property type="match status" value="1"/>
</dbReference>
<comment type="caution">
    <text evidence="7">The sequence shown here is derived from an EMBL/GenBank/DDBJ whole genome shotgun (WGS) entry which is preliminary data.</text>
</comment>
<evidence type="ECO:0000259" key="5">
    <source>
        <dbReference type="Pfam" id="PF14630"/>
    </source>
</evidence>
<sequence length="442" mass="49859">MARRRNRDPSSEEASEDDQDTPMEVDEKAPQTTILFRDSELSMLETLFSSASLRTAVFVNGGRGCGKSSILHQVTCRCKDPVVYVNCRFHETEAQLTADIYAKLSSFPSLAPNFNKASPWKKVPDMQRSLKQWPAVSLVVVLDGIECVAKATDFLPGLIHPSSTSPVALRLVLVSRHPWQSFMFANSKMPEVIEIPLRSYTKDELVQLVLQIFDMEEADNEEKELLKSFSTLIVQTYFPITKDVREFRAHAQRHFPRFTSPITEGTAKANQSNILYQKFLPVITAELRSNPADQAKSSSMAESMPLLMRYLLVACYLCSFNPSKADARMVSKRHEKVRKETGPSARKKAKDKRLTVLGPQNFSLERLCSNFFSLTAELEIKFTMGQILSGLRTLCGLQLILRVSAEENINFPKFRCICEKSRAVQAATSLGLELNRYLIDLV</sequence>
<organism evidence="7 8">
    <name type="scientific">Ramazzottius varieornatus</name>
    <name type="common">Water bear</name>
    <name type="synonym">Tardigrade</name>
    <dbReference type="NCBI Taxonomy" id="947166"/>
    <lineage>
        <taxon>Eukaryota</taxon>
        <taxon>Metazoa</taxon>
        <taxon>Ecdysozoa</taxon>
        <taxon>Tardigrada</taxon>
        <taxon>Eutardigrada</taxon>
        <taxon>Parachela</taxon>
        <taxon>Hypsibioidea</taxon>
        <taxon>Ramazzottiidae</taxon>
        <taxon>Ramazzottius</taxon>
    </lineage>
</organism>
<dbReference type="EMBL" id="BDGG01000002">
    <property type="protein sequence ID" value="GAU94145.1"/>
    <property type="molecule type" value="Genomic_DNA"/>
</dbReference>
<name>A0A1D1V0F8_RAMVA</name>
<reference evidence="7 8" key="1">
    <citation type="journal article" date="2016" name="Nat. Commun.">
        <title>Extremotolerant tardigrade genome and improved radiotolerance of human cultured cells by tardigrade-unique protein.</title>
        <authorList>
            <person name="Hashimoto T."/>
            <person name="Horikawa D.D."/>
            <person name="Saito Y."/>
            <person name="Kuwahara H."/>
            <person name="Kozuka-Hata H."/>
            <person name="Shin-I T."/>
            <person name="Minakuchi Y."/>
            <person name="Ohishi K."/>
            <person name="Motoyama A."/>
            <person name="Aizu T."/>
            <person name="Enomoto A."/>
            <person name="Kondo K."/>
            <person name="Tanaka S."/>
            <person name="Hara Y."/>
            <person name="Koshikawa S."/>
            <person name="Sagara H."/>
            <person name="Miura T."/>
            <person name="Yokobori S."/>
            <person name="Miyagawa K."/>
            <person name="Suzuki Y."/>
            <person name="Kubo T."/>
            <person name="Oyama M."/>
            <person name="Kohara Y."/>
            <person name="Fujiyama A."/>
            <person name="Arakawa K."/>
            <person name="Katayama T."/>
            <person name="Toyoda A."/>
            <person name="Kunieda T."/>
        </authorList>
    </citation>
    <scope>NUCLEOTIDE SEQUENCE [LARGE SCALE GENOMIC DNA]</scope>
    <source>
        <strain evidence="7 8">YOKOZUNA-1</strain>
    </source>
</reference>
<keyword evidence="3" id="KW-0539">Nucleus</keyword>
<dbReference type="GO" id="GO:0005664">
    <property type="term" value="C:nuclear origin of replication recognition complex"/>
    <property type="evidence" value="ECO:0007669"/>
    <property type="project" value="TreeGrafter"/>
</dbReference>
<dbReference type="AlphaFoldDB" id="A0A1D1V0F8"/>
<keyword evidence="8" id="KW-1185">Reference proteome</keyword>
<dbReference type="GO" id="GO:0006270">
    <property type="term" value="P:DNA replication initiation"/>
    <property type="evidence" value="ECO:0007669"/>
    <property type="project" value="TreeGrafter"/>
</dbReference>
<dbReference type="InterPro" id="IPR027417">
    <property type="entry name" value="P-loop_NTPase"/>
</dbReference>
<dbReference type="PANTHER" id="PTHR12705:SF0">
    <property type="entry name" value="ORIGIN RECOGNITION COMPLEX SUBUNIT 5"/>
    <property type="match status" value="1"/>
</dbReference>
<dbReference type="InterPro" id="IPR048866">
    <property type="entry name" value="ORC5_lid"/>
</dbReference>
<feature type="domain" description="Origin recognition complex subunit 5 C-terminal" evidence="5">
    <location>
        <begin position="304"/>
        <end position="438"/>
    </location>
</feature>
<gene>
    <name evidence="7" type="primary">RvY_05971-1</name>
    <name evidence="7" type="synonym">RvY_05971.1</name>
    <name evidence="7" type="ORF">RvY_05971</name>
</gene>
<evidence type="ECO:0000259" key="6">
    <source>
        <dbReference type="Pfam" id="PF21639"/>
    </source>
</evidence>
<feature type="domain" description="ORC5 lid" evidence="6">
    <location>
        <begin position="228"/>
        <end position="276"/>
    </location>
</feature>
<evidence type="ECO:0000256" key="1">
    <source>
        <dbReference type="ARBA" id="ARBA00004123"/>
    </source>
</evidence>
<dbReference type="Proteomes" id="UP000186922">
    <property type="component" value="Unassembled WGS sequence"/>
</dbReference>
<dbReference type="OrthoDB" id="365981at2759"/>
<evidence type="ECO:0000313" key="8">
    <source>
        <dbReference type="Proteomes" id="UP000186922"/>
    </source>
</evidence>
<dbReference type="InterPro" id="IPR047088">
    <property type="entry name" value="ORC5_C"/>
</dbReference>
<dbReference type="STRING" id="947166.A0A1D1V0F8"/>